<gene>
    <name evidence="2" type="ORF">UFOVP708_22</name>
</gene>
<sequence length="77" mass="8077">MRSSPFSRANAMFAAIAAAMSLPAFAQRGALASVGSYESRGKGGKTPSRKVGTAANRRAAIKASNVRSNRAAHRRSR</sequence>
<organism evidence="2">
    <name type="scientific">uncultured Caudovirales phage</name>
    <dbReference type="NCBI Taxonomy" id="2100421"/>
    <lineage>
        <taxon>Viruses</taxon>
        <taxon>Duplodnaviria</taxon>
        <taxon>Heunggongvirae</taxon>
        <taxon>Uroviricota</taxon>
        <taxon>Caudoviricetes</taxon>
        <taxon>Peduoviridae</taxon>
        <taxon>Maltschvirus</taxon>
        <taxon>Maltschvirus maltsch</taxon>
    </lineage>
</organism>
<name>A0A6J5NG74_9CAUD</name>
<evidence type="ECO:0000256" key="1">
    <source>
        <dbReference type="SAM" id="MobiDB-lite"/>
    </source>
</evidence>
<proteinExistence type="predicted"/>
<accession>A0A6J5NG74</accession>
<protein>
    <submittedName>
        <fullName evidence="2">Uncharacterized protein</fullName>
    </submittedName>
</protein>
<reference evidence="2" key="1">
    <citation type="submission" date="2020-04" db="EMBL/GenBank/DDBJ databases">
        <authorList>
            <person name="Chiriac C."/>
            <person name="Salcher M."/>
            <person name="Ghai R."/>
            <person name="Kavagutti S V."/>
        </authorList>
    </citation>
    <scope>NUCLEOTIDE SEQUENCE</scope>
</reference>
<evidence type="ECO:0000313" key="2">
    <source>
        <dbReference type="EMBL" id="CAB4158760.1"/>
    </source>
</evidence>
<feature type="region of interest" description="Disordered" evidence="1">
    <location>
        <begin position="35"/>
        <end position="77"/>
    </location>
</feature>
<dbReference type="EMBL" id="LR796683">
    <property type="protein sequence ID" value="CAB4158760.1"/>
    <property type="molecule type" value="Genomic_DNA"/>
</dbReference>